<evidence type="ECO:0000259" key="15">
    <source>
        <dbReference type="PROSITE" id="PS51686"/>
    </source>
</evidence>
<keyword evidence="2" id="KW-0698">rRNA processing</keyword>
<dbReference type="GO" id="GO:0008649">
    <property type="term" value="F:rRNA methyltransferase activity"/>
    <property type="evidence" value="ECO:0007669"/>
    <property type="project" value="Ensembl"/>
</dbReference>
<evidence type="ECO:0000256" key="3">
    <source>
        <dbReference type="ARBA" id="ARBA00022603"/>
    </source>
</evidence>
<dbReference type="FunFam" id="3.40.50.150:FF:000055">
    <property type="entry name" value="5-methylcytosine rRNA methyltransferase NSUN4"/>
    <property type="match status" value="1"/>
</dbReference>
<evidence type="ECO:0000256" key="14">
    <source>
        <dbReference type="PROSITE-ProRule" id="PRU01023"/>
    </source>
</evidence>
<accession>A0A8D0DYD6</accession>
<evidence type="ECO:0000256" key="13">
    <source>
        <dbReference type="ARBA" id="ARBA00050049"/>
    </source>
</evidence>
<feature type="binding site" evidence="14">
    <location>
        <begin position="213"/>
        <end position="219"/>
    </location>
    <ligand>
        <name>S-adenosyl-L-methionine</name>
        <dbReference type="ChEBI" id="CHEBI:59789"/>
    </ligand>
</feature>
<evidence type="ECO:0000313" key="17">
    <source>
        <dbReference type="Proteomes" id="UP000694421"/>
    </source>
</evidence>
<dbReference type="InterPro" id="IPR023267">
    <property type="entry name" value="RCMT"/>
</dbReference>
<dbReference type="PRINTS" id="PR02008">
    <property type="entry name" value="RCMTFAMILY"/>
</dbReference>
<dbReference type="Gene3D" id="3.40.50.150">
    <property type="entry name" value="Vaccinia Virus protein VP39"/>
    <property type="match status" value="1"/>
</dbReference>
<sequence length="414" mass="46319">MARVGAATGKWLLGRLLRRFEAAASSPGVLPLRSVPCRHRHQQKKKWAATAPRVASTRRALQIFDLTYGVQFGSLWPSIRISLLSEQKYGALVNNFSDAEQVTQQLEDLNAMDFISESQRGQDLDSAADQDVCSPNSSPQTQTELEVESFDTFVPPISPNIQCYTFPKGDVSLFHPARPDTLGLLGYYLLDAASILPVLALNVRPGDIVLDLCAAPGGKTLALLQTGCCRQLAANDISTSRTGRLHNVLRSYLLKEHRKIVRITSWDGRIWGDIERNTYDKVLVDVPCTNDRHSLKEEDNNIFTNMRKGERQMLPKLQLELLVSGILATKPGGTVVYSTCSLSQLQNEYVVQKAAELLAVQHNINVHLEDLSYFRRLFWNTFSFYSDCSVGELILPHLTANFGPMYFCKLTRLC</sequence>
<dbReference type="PANTHER" id="PTHR22808:SF3">
    <property type="entry name" value="5-METHYLCYTOSINE RRNA METHYLTRANSFERASE NSUN4"/>
    <property type="match status" value="1"/>
</dbReference>
<protein>
    <recommendedName>
        <fullName evidence="12">5-cytosine rRNA methyltransferase NSUN4</fullName>
    </recommendedName>
    <alternativeName>
        <fullName evidence="13">5-cytosine tRNA methyltransferase NSUN4</fullName>
    </alternativeName>
    <alternativeName>
        <fullName evidence="9">NOL1/NOP2/Sun domain family member 4</fullName>
    </alternativeName>
</protein>
<dbReference type="Proteomes" id="UP000694421">
    <property type="component" value="Unplaced"/>
</dbReference>
<dbReference type="PROSITE" id="PS51686">
    <property type="entry name" value="SAM_MT_RSMB_NOP"/>
    <property type="match status" value="1"/>
</dbReference>
<dbReference type="PANTHER" id="PTHR22808">
    <property type="entry name" value="NCL1 YEAST -RELATED NOL1/NOP2/FMU SUN DOMAIN-CONTAINING"/>
    <property type="match status" value="1"/>
</dbReference>
<feature type="binding site" evidence="14">
    <location>
        <position position="267"/>
    </location>
    <ligand>
        <name>S-adenosyl-L-methionine</name>
        <dbReference type="ChEBI" id="CHEBI:59789"/>
    </ligand>
</feature>
<evidence type="ECO:0000256" key="4">
    <source>
        <dbReference type="ARBA" id="ARBA00022679"/>
    </source>
</evidence>
<feature type="domain" description="SAM-dependent MTase RsmB/NOP-type" evidence="15">
    <location>
        <begin position="114"/>
        <end position="413"/>
    </location>
</feature>
<dbReference type="SMR" id="A0A8D0DYD6"/>
<comment type="subcellular location">
    <subcellularLocation>
        <location evidence="1">Mitochondrion</location>
    </subcellularLocation>
</comment>
<dbReference type="Gene3D" id="6.20.240.40">
    <property type="match status" value="1"/>
</dbReference>
<keyword evidence="4 14" id="KW-0808">Transferase</keyword>
<dbReference type="InterPro" id="IPR029063">
    <property type="entry name" value="SAM-dependent_MTases_sf"/>
</dbReference>
<name>A0A8D0DYD6_SALMN</name>
<dbReference type="Pfam" id="PF01189">
    <property type="entry name" value="Methyltr_RsmB-F"/>
    <property type="match status" value="1"/>
</dbReference>
<keyword evidence="7" id="KW-0809">Transit peptide</keyword>
<feature type="active site" description="Nucleophile" evidence="14">
    <location>
        <position position="340"/>
    </location>
</feature>
<dbReference type="GO" id="GO:0000957">
    <property type="term" value="P:mitochondrial RNA catabolic process"/>
    <property type="evidence" value="ECO:0007669"/>
    <property type="project" value="Ensembl"/>
</dbReference>
<keyword evidence="8" id="KW-0496">Mitochondrion</keyword>
<dbReference type="InterPro" id="IPR049560">
    <property type="entry name" value="MeTrfase_RsmB-F_NOP2_cat"/>
</dbReference>
<evidence type="ECO:0000256" key="8">
    <source>
        <dbReference type="ARBA" id="ARBA00023128"/>
    </source>
</evidence>
<dbReference type="GO" id="GO:0005762">
    <property type="term" value="C:mitochondrial large ribosomal subunit"/>
    <property type="evidence" value="ECO:0007669"/>
    <property type="project" value="TreeGrafter"/>
</dbReference>
<dbReference type="InterPro" id="IPR001678">
    <property type="entry name" value="MeTrfase_RsmB-F_NOP2_dom"/>
</dbReference>
<evidence type="ECO:0000256" key="9">
    <source>
        <dbReference type="ARBA" id="ARBA00042050"/>
    </source>
</evidence>
<organism evidence="16 17">
    <name type="scientific">Salvator merianae</name>
    <name type="common">Argentine black and white tegu</name>
    <name type="synonym">Tupinambis merianae</name>
    <dbReference type="NCBI Taxonomy" id="96440"/>
    <lineage>
        <taxon>Eukaryota</taxon>
        <taxon>Metazoa</taxon>
        <taxon>Chordata</taxon>
        <taxon>Craniata</taxon>
        <taxon>Vertebrata</taxon>
        <taxon>Euteleostomi</taxon>
        <taxon>Lepidosauria</taxon>
        <taxon>Squamata</taxon>
        <taxon>Bifurcata</taxon>
        <taxon>Unidentata</taxon>
        <taxon>Episquamata</taxon>
        <taxon>Laterata</taxon>
        <taxon>Teiioidea</taxon>
        <taxon>Teiidae</taxon>
        <taxon>Salvator</taxon>
    </lineage>
</organism>
<evidence type="ECO:0000256" key="12">
    <source>
        <dbReference type="ARBA" id="ARBA00050027"/>
    </source>
</evidence>
<keyword evidence="3 14" id="KW-0489">Methyltransferase</keyword>
<evidence type="ECO:0000256" key="7">
    <source>
        <dbReference type="ARBA" id="ARBA00022946"/>
    </source>
</evidence>
<dbReference type="SUPFAM" id="SSF53335">
    <property type="entry name" value="S-adenosyl-L-methionine-dependent methyltransferases"/>
    <property type="match status" value="1"/>
</dbReference>
<keyword evidence="6 14" id="KW-0694">RNA-binding</keyword>
<keyword evidence="17" id="KW-1185">Reference proteome</keyword>
<feature type="binding site" evidence="14">
    <location>
        <position position="236"/>
    </location>
    <ligand>
        <name>S-adenosyl-L-methionine</name>
        <dbReference type="ChEBI" id="CHEBI:59789"/>
    </ligand>
</feature>
<dbReference type="GO" id="GO:1900864">
    <property type="term" value="P:mitochondrial RNA modification"/>
    <property type="evidence" value="ECO:0007669"/>
    <property type="project" value="Ensembl"/>
</dbReference>
<comment type="similarity">
    <text evidence="14">Belongs to the class I-like SAM-binding methyltransferase superfamily. RsmB/NOP family.</text>
</comment>
<comment type="catalytic activity">
    <reaction evidence="10">
        <text>a cytidine in rRNA + S-adenosyl-L-methionine = a 5-methylcytidine in rRNA + S-adenosyl-L-homocysteine + H(+)</text>
        <dbReference type="Rhea" id="RHEA:61484"/>
        <dbReference type="Rhea" id="RHEA-COMP:15836"/>
        <dbReference type="Rhea" id="RHEA-COMP:15837"/>
        <dbReference type="ChEBI" id="CHEBI:15378"/>
        <dbReference type="ChEBI" id="CHEBI:57856"/>
        <dbReference type="ChEBI" id="CHEBI:59789"/>
        <dbReference type="ChEBI" id="CHEBI:74483"/>
        <dbReference type="ChEBI" id="CHEBI:82748"/>
    </reaction>
</comment>
<reference evidence="16" key="1">
    <citation type="submission" date="2025-08" db="UniProtKB">
        <authorList>
            <consortium name="Ensembl"/>
        </authorList>
    </citation>
    <scope>IDENTIFICATION</scope>
</reference>
<dbReference type="Ensembl" id="ENSSMRT00000027697.1">
    <property type="protein sequence ID" value="ENSSMRP00000023651.1"/>
    <property type="gene ID" value="ENSSMRG00000018341.1"/>
</dbReference>
<proteinExistence type="inferred from homology"/>
<evidence type="ECO:0000256" key="10">
    <source>
        <dbReference type="ARBA" id="ARBA00049302"/>
    </source>
</evidence>
<keyword evidence="5 14" id="KW-0949">S-adenosyl-L-methionine</keyword>
<comment type="catalytic activity">
    <reaction evidence="11">
        <text>a cytidine in mRNA + S-adenosyl-L-methionine = a 5-methylcytidine in mRNA + S-adenosyl-L-homocysteine + H(+)</text>
        <dbReference type="Rhea" id="RHEA:61464"/>
        <dbReference type="Rhea" id="RHEA-COMP:15145"/>
        <dbReference type="Rhea" id="RHEA-COMP:15826"/>
        <dbReference type="ChEBI" id="CHEBI:15378"/>
        <dbReference type="ChEBI" id="CHEBI:57856"/>
        <dbReference type="ChEBI" id="CHEBI:59789"/>
        <dbReference type="ChEBI" id="CHEBI:74483"/>
        <dbReference type="ChEBI" id="CHEBI:82748"/>
    </reaction>
</comment>
<dbReference type="AlphaFoldDB" id="A0A8D0DYD6"/>
<evidence type="ECO:0000256" key="1">
    <source>
        <dbReference type="ARBA" id="ARBA00004173"/>
    </source>
</evidence>
<evidence type="ECO:0000256" key="2">
    <source>
        <dbReference type="ARBA" id="ARBA00022552"/>
    </source>
</evidence>
<reference evidence="16" key="2">
    <citation type="submission" date="2025-09" db="UniProtKB">
        <authorList>
            <consortium name="Ensembl"/>
        </authorList>
    </citation>
    <scope>IDENTIFICATION</scope>
</reference>
<dbReference type="GeneTree" id="ENSGT00940000153665"/>
<evidence type="ECO:0000256" key="11">
    <source>
        <dbReference type="ARBA" id="ARBA00049906"/>
    </source>
</evidence>
<dbReference type="OMA" id="MVNNFGD"/>
<dbReference type="GO" id="GO:0003723">
    <property type="term" value="F:RNA binding"/>
    <property type="evidence" value="ECO:0007669"/>
    <property type="project" value="UniProtKB-UniRule"/>
</dbReference>
<feature type="binding site" evidence="14">
    <location>
        <position position="285"/>
    </location>
    <ligand>
        <name>S-adenosyl-L-methionine</name>
        <dbReference type="ChEBI" id="CHEBI:59789"/>
    </ligand>
</feature>
<evidence type="ECO:0000256" key="6">
    <source>
        <dbReference type="ARBA" id="ARBA00022884"/>
    </source>
</evidence>
<evidence type="ECO:0000256" key="5">
    <source>
        <dbReference type="ARBA" id="ARBA00022691"/>
    </source>
</evidence>
<dbReference type="GO" id="GO:0062152">
    <property type="term" value="F:mRNA (cytidine-5-)-methyltransferase activity"/>
    <property type="evidence" value="ECO:0007669"/>
    <property type="project" value="Ensembl"/>
</dbReference>
<evidence type="ECO:0000313" key="16">
    <source>
        <dbReference type="Ensembl" id="ENSSMRP00000023651.1"/>
    </source>
</evidence>